<comment type="caution">
    <text evidence="1">The sequence shown here is derived from an EMBL/GenBank/DDBJ whole genome shotgun (WGS) entry which is preliminary data.</text>
</comment>
<sequence length="124" mass="13636">MRHTVPWANNANIIEASLPGWSRELCSRPRCCASLLLMSPFRTHRGTNGSRGSHPSLWRRAALRGVEALALSWPFHYPKTMGAVNGRDDALQILDERAPGAFHAAFIVNTYTRGERGAGMVPAP</sequence>
<evidence type="ECO:0000313" key="1">
    <source>
        <dbReference type="EMBL" id="KAH6931394.1"/>
    </source>
</evidence>
<organism evidence="1 2">
    <name type="scientific">Hyalomma asiaticum</name>
    <name type="common">Tick</name>
    <dbReference type="NCBI Taxonomy" id="266040"/>
    <lineage>
        <taxon>Eukaryota</taxon>
        <taxon>Metazoa</taxon>
        <taxon>Ecdysozoa</taxon>
        <taxon>Arthropoda</taxon>
        <taxon>Chelicerata</taxon>
        <taxon>Arachnida</taxon>
        <taxon>Acari</taxon>
        <taxon>Parasitiformes</taxon>
        <taxon>Ixodida</taxon>
        <taxon>Ixodoidea</taxon>
        <taxon>Ixodidae</taxon>
        <taxon>Hyalomminae</taxon>
        <taxon>Hyalomma</taxon>
    </lineage>
</organism>
<dbReference type="EMBL" id="CM023485">
    <property type="protein sequence ID" value="KAH6931394.1"/>
    <property type="molecule type" value="Genomic_DNA"/>
</dbReference>
<dbReference type="Proteomes" id="UP000821845">
    <property type="component" value="Chromosome 5"/>
</dbReference>
<accession>A0ACB7SBU7</accession>
<proteinExistence type="predicted"/>
<reference evidence="1" key="1">
    <citation type="submission" date="2020-05" db="EMBL/GenBank/DDBJ databases">
        <title>Large-scale comparative analyses of tick genomes elucidate their genetic diversity and vector capacities.</title>
        <authorList>
            <person name="Jia N."/>
            <person name="Wang J."/>
            <person name="Shi W."/>
            <person name="Du L."/>
            <person name="Sun Y."/>
            <person name="Zhan W."/>
            <person name="Jiang J."/>
            <person name="Wang Q."/>
            <person name="Zhang B."/>
            <person name="Ji P."/>
            <person name="Sakyi L.B."/>
            <person name="Cui X."/>
            <person name="Yuan T."/>
            <person name="Jiang B."/>
            <person name="Yang W."/>
            <person name="Lam T.T.-Y."/>
            <person name="Chang Q."/>
            <person name="Ding S."/>
            <person name="Wang X."/>
            <person name="Zhu J."/>
            <person name="Ruan X."/>
            <person name="Zhao L."/>
            <person name="Wei J."/>
            <person name="Que T."/>
            <person name="Du C."/>
            <person name="Cheng J."/>
            <person name="Dai P."/>
            <person name="Han X."/>
            <person name="Huang E."/>
            <person name="Gao Y."/>
            <person name="Liu J."/>
            <person name="Shao H."/>
            <person name="Ye R."/>
            <person name="Li L."/>
            <person name="Wei W."/>
            <person name="Wang X."/>
            <person name="Wang C."/>
            <person name="Yang T."/>
            <person name="Huo Q."/>
            <person name="Li W."/>
            <person name="Guo W."/>
            <person name="Chen H."/>
            <person name="Zhou L."/>
            <person name="Ni X."/>
            <person name="Tian J."/>
            <person name="Zhou Y."/>
            <person name="Sheng Y."/>
            <person name="Liu T."/>
            <person name="Pan Y."/>
            <person name="Xia L."/>
            <person name="Li J."/>
            <person name="Zhao F."/>
            <person name="Cao W."/>
        </authorList>
    </citation>
    <scope>NUCLEOTIDE SEQUENCE</scope>
    <source>
        <strain evidence="1">Hyas-2018</strain>
    </source>
</reference>
<keyword evidence="2" id="KW-1185">Reference proteome</keyword>
<name>A0ACB7SBU7_HYAAI</name>
<protein>
    <submittedName>
        <fullName evidence="1">Uncharacterized protein</fullName>
    </submittedName>
</protein>
<gene>
    <name evidence="1" type="ORF">HPB50_024256</name>
</gene>
<evidence type="ECO:0000313" key="2">
    <source>
        <dbReference type="Proteomes" id="UP000821845"/>
    </source>
</evidence>